<dbReference type="InterPro" id="IPR035973">
    <property type="entry name" value="Cyt_c_oxidase_su3-like_sf"/>
</dbReference>
<dbReference type="GO" id="GO:0005739">
    <property type="term" value="C:mitochondrion"/>
    <property type="evidence" value="ECO:0007669"/>
    <property type="project" value="TreeGrafter"/>
</dbReference>
<comment type="similarity">
    <text evidence="2 8">Belongs to the cytochrome c oxidase subunit 3 family.</text>
</comment>
<reference evidence="11" key="1">
    <citation type="journal article" date="2015" name="Sci. Rep.">
        <title>Fragmented mitochondrial genomes in two suborders of parasitic lice of eutherian mammals (Anoplura and Rhynchophthirina, Insecta).</title>
        <authorList>
            <person name="Shao R."/>
            <person name="Barker S.C."/>
            <person name="Li H."/>
            <person name="Song S."/>
            <person name="Poudel S."/>
            <person name="Su Y."/>
        </authorList>
    </citation>
    <scope>NUCLEOTIDE SEQUENCE</scope>
    <source>
        <strain evidence="11">B1567</strain>
    </source>
</reference>
<evidence type="ECO:0000259" key="10">
    <source>
        <dbReference type="PROSITE" id="PS50253"/>
    </source>
</evidence>
<evidence type="ECO:0000256" key="7">
    <source>
        <dbReference type="ARBA" id="ARBA00023136"/>
    </source>
</evidence>
<evidence type="ECO:0000256" key="2">
    <source>
        <dbReference type="ARBA" id="ARBA00010581"/>
    </source>
</evidence>
<evidence type="ECO:0000256" key="8">
    <source>
        <dbReference type="RuleBase" id="RU003375"/>
    </source>
</evidence>
<keyword evidence="7 9" id="KW-0472">Membrane</keyword>
<dbReference type="InterPro" id="IPR033945">
    <property type="entry name" value="Cyt_c_oxase_su3_dom"/>
</dbReference>
<comment type="function">
    <text evidence="8">Component of the cytochrome c oxidase, the last enzyme in the mitochondrial electron transport chain which drives oxidative phosphorylation. The respiratory chain contains 3 multisubunit complexes succinate dehydrogenase (complex II, CII), ubiquinol-cytochrome c oxidoreductase (cytochrome b-c1 complex, complex III, CIII) and cytochrome c oxidase (complex IV, CIV), that cooperate to transfer electrons derived from NADH and succinate to molecular oxygen, creating an electrochemical gradient over the inner membrane that drives transmembrane transport and the ATP synthase. Cytochrome c oxidase is the component of the respiratory chain that catalyzes the reduction of oxygen to water. Electrons originating from reduced cytochrome c in the intermembrane space (IMS) are transferred via the dinuclear copper A center (CU(A)) of subunit 2 and heme A of subunit 1 to the active site in subunit 1, a binuclear center (BNC) formed by heme A3 and copper B (CU(B)). The BNC reduces molecular oxygen to 2 water molecules using 4 electrons from cytochrome c in the IMS and 4 protons from the mitochondrial matrix.</text>
</comment>
<dbReference type="PANTHER" id="PTHR11403:SF7">
    <property type="entry name" value="CYTOCHROME C OXIDASE SUBUNIT 3"/>
    <property type="match status" value="1"/>
</dbReference>
<protein>
    <recommendedName>
        <fullName evidence="3 8">Cytochrome c oxidase subunit 3</fullName>
    </recommendedName>
</protein>
<dbReference type="SUPFAM" id="SSF81452">
    <property type="entry name" value="Cytochrome c oxidase subunit III-like"/>
    <property type="match status" value="1"/>
</dbReference>
<feature type="transmembrane region" description="Helical" evidence="9">
    <location>
        <begin position="134"/>
        <end position="157"/>
    </location>
</feature>
<dbReference type="AlphaFoldDB" id="A0A0R5QN16"/>
<dbReference type="Gene3D" id="1.10.287.70">
    <property type="match status" value="1"/>
</dbReference>
<evidence type="ECO:0000256" key="3">
    <source>
        <dbReference type="ARBA" id="ARBA00015944"/>
    </source>
</evidence>
<organism evidence="11">
    <name type="scientific">Haematomyzus elephantis</name>
    <name type="common">elephant louse</name>
    <dbReference type="NCBI Taxonomy" id="160133"/>
    <lineage>
        <taxon>Eukaryota</taxon>
        <taxon>Metazoa</taxon>
        <taxon>Ecdysozoa</taxon>
        <taxon>Arthropoda</taxon>
        <taxon>Hexapoda</taxon>
        <taxon>Insecta</taxon>
        <taxon>Pterygota</taxon>
        <taxon>Neoptera</taxon>
        <taxon>Paraneoptera</taxon>
        <taxon>Psocodea</taxon>
        <taxon>Troctomorpha</taxon>
        <taxon>Phthiraptera</taxon>
        <taxon>Rhynchophthirina</taxon>
        <taxon>Haematomyzidae</taxon>
        <taxon>Haematomyzus</taxon>
    </lineage>
</organism>
<feature type="transmembrane region" description="Helical" evidence="9">
    <location>
        <begin position="206"/>
        <end position="229"/>
    </location>
</feature>
<feature type="transmembrane region" description="Helical" evidence="9">
    <location>
        <begin position="25"/>
        <end position="44"/>
    </location>
</feature>
<keyword evidence="4 8" id="KW-0812">Transmembrane</keyword>
<keyword evidence="5" id="KW-1278">Translocase</keyword>
<evidence type="ECO:0000256" key="4">
    <source>
        <dbReference type="ARBA" id="ARBA00022692"/>
    </source>
</evidence>
<dbReference type="GO" id="GO:0006123">
    <property type="term" value="P:mitochondrial electron transport, cytochrome c to oxygen"/>
    <property type="evidence" value="ECO:0007669"/>
    <property type="project" value="TreeGrafter"/>
</dbReference>
<dbReference type="Pfam" id="PF00510">
    <property type="entry name" value="COX3"/>
    <property type="match status" value="1"/>
</dbReference>
<dbReference type="InterPro" id="IPR000298">
    <property type="entry name" value="Cyt_c_oxidase-like_su3"/>
</dbReference>
<dbReference type="Gene3D" id="1.20.120.80">
    <property type="entry name" value="Cytochrome c oxidase, subunit III, four-helix bundle"/>
    <property type="match status" value="1"/>
</dbReference>
<evidence type="ECO:0000313" key="11">
    <source>
        <dbReference type="EMBL" id="AIV00469.1"/>
    </source>
</evidence>
<dbReference type="GO" id="GO:0016020">
    <property type="term" value="C:membrane"/>
    <property type="evidence" value="ECO:0007669"/>
    <property type="project" value="UniProtKB-SubCell"/>
</dbReference>
<dbReference type="PANTHER" id="PTHR11403">
    <property type="entry name" value="CYTOCHROME C OXIDASE SUBUNIT III"/>
    <property type="match status" value="1"/>
</dbReference>
<dbReference type="PROSITE" id="PS50253">
    <property type="entry name" value="COX3"/>
    <property type="match status" value="1"/>
</dbReference>
<evidence type="ECO:0000256" key="9">
    <source>
        <dbReference type="SAM" id="Phobius"/>
    </source>
</evidence>
<evidence type="ECO:0000256" key="1">
    <source>
        <dbReference type="ARBA" id="ARBA00004141"/>
    </source>
</evidence>
<keyword evidence="8 11" id="KW-0496">Mitochondrion</keyword>
<dbReference type="EMBL" id="KF933032">
    <property type="protein sequence ID" value="AIV00469.1"/>
    <property type="molecule type" value="Genomic_DNA"/>
</dbReference>
<evidence type="ECO:0000256" key="6">
    <source>
        <dbReference type="ARBA" id="ARBA00022989"/>
    </source>
</evidence>
<name>A0A0R5QN16_9NEOP</name>
<dbReference type="CDD" id="cd01665">
    <property type="entry name" value="Cyt_c_Oxidase_III"/>
    <property type="match status" value="1"/>
</dbReference>
<geneLocation type="mitochondrion" evidence="11"/>
<feature type="transmembrane region" description="Helical" evidence="9">
    <location>
        <begin position="169"/>
        <end position="186"/>
    </location>
</feature>
<proteinExistence type="inferred from homology"/>
<comment type="subcellular location">
    <subcellularLocation>
        <location evidence="1">Membrane</location>
        <topology evidence="1">Multi-pass membrane protein</topology>
    </subcellularLocation>
</comment>
<evidence type="ECO:0000256" key="5">
    <source>
        <dbReference type="ARBA" id="ARBA00022967"/>
    </source>
</evidence>
<sequence>MNKKVSAKFIKLGFHSFHIVDQSPWPIILSVGVMTSISNTFILYLSDCNFMGAVTSWIATCTCAALWWRDVIRESFFQGFHSHSVMAGLSMGFILFIASEVMFFMSFFWSFFYVSLNPDIECGSVWPPAGVQSLSAFNVPLLNSILLISSGVSITWAHHALVMSNMKETAVGLGITLMLGLTFSVVQSFEYLHTSFSMADSVYGSVFFLTTGFHGIHVLVGSMFITVSLCRTILGQFSCNHHVGFEFSAWYWHFVDVVWLFLFISMYWWGS</sequence>
<gene>
    <name evidence="11" type="primary">cox3</name>
</gene>
<dbReference type="GO" id="GO:0004129">
    <property type="term" value="F:cytochrome-c oxidase activity"/>
    <property type="evidence" value="ECO:0007669"/>
    <property type="project" value="InterPro"/>
</dbReference>
<dbReference type="InterPro" id="IPR024791">
    <property type="entry name" value="Cyt_c/ubiquinol_Oxase_su3"/>
</dbReference>
<dbReference type="InterPro" id="IPR013833">
    <property type="entry name" value="Cyt_c_oxidase_su3_a-hlx"/>
</dbReference>
<feature type="transmembrane region" description="Helical" evidence="9">
    <location>
        <begin position="89"/>
        <end position="114"/>
    </location>
</feature>
<keyword evidence="6 9" id="KW-1133">Transmembrane helix</keyword>
<feature type="domain" description="Heme-copper oxidase subunit III family profile" evidence="10">
    <location>
        <begin position="13"/>
        <end position="271"/>
    </location>
</feature>
<feature type="transmembrane region" description="Helical" evidence="9">
    <location>
        <begin position="250"/>
        <end position="269"/>
    </location>
</feature>
<accession>A0A0R5QN16</accession>